<name>A0A9D4UAV9_ADICA</name>
<dbReference type="AlphaFoldDB" id="A0A9D4UAV9"/>
<dbReference type="EMBL" id="JABFUD020000020">
    <property type="protein sequence ID" value="KAI5064173.1"/>
    <property type="molecule type" value="Genomic_DNA"/>
</dbReference>
<dbReference type="InterPro" id="IPR036390">
    <property type="entry name" value="WH_DNA-bd_sf"/>
</dbReference>
<comment type="subcellular location">
    <subcellularLocation>
        <location evidence="1">Nucleus</location>
    </subcellularLocation>
</comment>
<protein>
    <recommendedName>
        <fullName evidence="7">HSF-type DNA-binding domain-containing protein</fullName>
    </recommendedName>
</protein>
<evidence type="ECO:0000256" key="5">
    <source>
        <dbReference type="RuleBase" id="RU004020"/>
    </source>
</evidence>
<dbReference type="Proteomes" id="UP000886520">
    <property type="component" value="Chromosome 20"/>
</dbReference>
<dbReference type="GO" id="GO:0006357">
    <property type="term" value="P:regulation of transcription by RNA polymerase II"/>
    <property type="evidence" value="ECO:0007669"/>
    <property type="project" value="TreeGrafter"/>
</dbReference>
<evidence type="ECO:0000256" key="3">
    <source>
        <dbReference type="ARBA" id="ARBA00023125"/>
    </source>
</evidence>
<dbReference type="GO" id="GO:0003700">
    <property type="term" value="F:DNA-binding transcription factor activity"/>
    <property type="evidence" value="ECO:0007669"/>
    <property type="project" value="InterPro"/>
</dbReference>
<evidence type="ECO:0000313" key="8">
    <source>
        <dbReference type="EMBL" id="KAI5064173.1"/>
    </source>
</evidence>
<comment type="similarity">
    <text evidence="5">Belongs to the HSF family.</text>
</comment>
<keyword evidence="3" id="KW-0238">DNA-binding</keyword>
<proteinExistence type="inferred from homology"/>
<keyword evidence="9" id="KW-1185">Reference proteome</keyword>
<comment type="caution">
    <text evidence="8">The sequence shown here is derived from an EMBL/GenBank/DDBJ whole genome shotgun (WGS) entry which is preliminary data.</text>
</comment>
<evidence type="ECO:0000256" key="2">
    <source>
        <dbReference type="ARBA" id="ARBA00023016"/>
    </source>
</evidence>
<feature type="domain" description="HSF-type DNA-binding" evidence="7">
    <location>
        <begin position="2"/>
        <end position="76"/>
    </location>
</feature>
<organism evidence="8 9">
    <name type="scientific">Adiantum capillus-veneris</name>
    <name type="common">Maidenhair fern</name>
    <dbReference type="NCBI Taxonomy" id="13818"/>
    <lineage>
        <taxon>Eukaryota</taxon>
        <taxon>Viridiplantae</taxon>
        <taxon>Streptophyta</taxon>
        <taxon>Embryophyta</taxon>
        <taxon>Tracheophyta</taxon>
        <taxon>Polypodiopsida</taxon>
        <taxon>Polypodiidae</taxon>
        <taxon>Polypodiales</taxon>
        <taxon>Pteridineae</taxon>
        <taxon>Pteridaceae</taxon>
        <taxon>Vittarioideae</taxon>
        <taxon>Adiantum</taxon>
    </lineage>
</organism>
<evidence type="ECO:0000256" key="6">
    <source>
        <dbReference type="SAM" id="MobiDB-lite"/>
    </source>
</evidence>
<dbReference type="SUPFAM" id="SSF46785">
    <property type="entry name" value="Winged helix' DNA-binding domain"/>
    <property type="match status" value="1"/>
</dbReference>
<dbReference type="InterPro" id="IPR000232">
    <property type="entry name" value="HSF_DNA-bd"/>
</dbReference>
<feature type="region of interest" description="Disordered" evidence="6">
    <location>
        <begin position="275"/>
        <end position="295"/>
    </location>
</feature>
<dbReference type="GO" id="GO:0000978">
    <property type="term" value="F:RNA polymerase II cis-regulatory region sequence-specific DNA binding"/>
    <property type="evidence" value="ECO:0007669"/>
    <property type="project" value="TreeGrafter"/>
</dbReference>
<evidence type="ECO:0000256" key="1">
    <source>
        <dbReference type="ARBA" id="ARBA00004123"/>
    </source>
</evidence>
<evidence type="ECO:0000259" key="7">
    <source>
        <dbReference type="SMART" id="SM00415"/>
    </source>
</evidence>
<evidence type="ECO:0000256" key="4">
    <source>
        <dbReference type="ARBA" id="ARBA00023242"/>
    </source>
</evidence>
<dbReference type="GO" id="GO:0005634">
    <property type="term" value="C:nucleus"/>
    <property type="evidence" value="ECO:0007669"/>
    <property type="project" value="UniProtKB-SubCell"/>
</dbReference>
<dbReference type="OrthoDB" id="60033at2759"/>
<dbReference type="InterPro" id="IPR036388">
    <property type="entry name" value="WH-like_DNA-bd_sf"/>
</dbReference>
<dbReference type="SMART" id="SM00415">
    <property type="entry name" value="HSF"/>
    <property type="match status" value="1"/>
</dbReference>
<evidence type="ECO:0000313" key="9">
    <source>
        <dbReference type="Proteomes" id="UP000886520"/>
    </source>
</evidence>
<sequence length="309" mass="35073">MEGAINPSKEEFHDSVFLSNRVHLPLASLLQAQQLRQLSSSINIYGFRKVDPDRWEFANENFLRGQKHLLSCIARRHNTATTKALTTHTHSTNKSTHHNSIRTNNTTRNINSALTIHNTGTPPHTTPTILHPPPTIPHHLYSELQTLTHDKNSIMLEVLRLDHANQATLNDVQSIGNRLHTTELLQQEMVTLFAQTLATINRSSTSHPNDSPIEKKRRGCPLCEDCHNSYNCIGDMRKRDHTSQLPSSTATSLKLEDFMDRRFLESTLDMQEDANCQAKTDRGSNPRQAKVFSSRRESQNLIVDDTCIF</sequence>
<gene>
    <name evidence="8" type="ORF">GOP47_0020843</name>
</gene>
<feature type="region of interest" description="Disordered" evidence="6">
    <location>
        <begin position="86"/>
        <end position="105"/>
    </location>
</feature>
<keyword evidence="4" id="KW-0539">Nucleus</keyword>
<dbReference type="PANTHER" id="PTHR10015">
    <property type="entry name" value="HEAT SHOCK TRANSCRIPTION FACTOR"/>
    <property type="match status" value="1"/>
</dbReference>
<dbReference type="PANTHER" id="PTHR10015:SF427">
    <property type="entry name" value="HEAT SHOCK FACTOR PROTEIN"/>
    <property type="match status" value="1"/>
</dbReference>
<dbReference type="Pfam" id="PF00447">
    <property type="entry name" value="HSF_DNA-bind"/>
    <property type="match status" value="1"/>
</dbReference>
<dbReference type="Gene3D" id="1.10.10.10">
    <property type="entry name" value="Winged helix-like DNA-binding domain superfamily/Winged helix DNA-binding domain"/>
    <property type="match status" value="1"/>
</dbReference>
<accession>A0A9D4UAV9</accession>
<reference evidence="8" key="1">
    <citation type="submission" date="2021-01" db="EMBL/GenBank/DDBJ databases">
        <title>Adiantum capillus-veneris genome.</title>
        <authorList>
            <person name="Fang Y."/>
            <person name="Liao Q."/>
        </authorList>
    </citation>
    <scope>NUCLEOTIDE SEQUENCE</scope>
    <source>
        <strain evidence="8">H3</strain>
        <tissue evidence="8">Leaf</tissue>
    </source>
</reference>
<keyword evidence="2" id="KW-0346">Stress response</keyword>